<evidence type="ECO:0000259" key="2">
    <source>
        <dbReference type="Pfam" id="PF06974"/>
    </source>
</evidence>
<protein>
    <recommendedName>
        <fullName evidence="2">O-acyltransferase WSD1 C-terminal domain-containing protein</fullName>
    </recommendedName>
</protein>
<proteinExistence type="predicted"/>
<dbReference type="Pfam" id="PF07279">
    <property type="entry name" value="DUF1442"/>
    <property type="match status" value="1"/>
</dbReference>
<evidence type="ECO:0000313" key="3">
    <source>
        <dbReference type="EMBL" id="KAG6748218.1"/>
    </source>
</evidence>
<dbReference type="InterPro" id="IPR009721">
    <property type="entry name" value="O-acyltransferase_WSD1_C"/>
</dbReference>
<feature type="domain" description="O-acyltransferase WSD1 C-terminal" evidence="2">
    <location>
        <begin position="1"/>
        <end position="30"/>
    </location>
</feature>
<comment type="caution">
    <text evidence="3">The sequence shown here is derived from an EMBL/GenBank/DDBJ whole genome shotgun (WGS) entry which is preliminary data.</text>
</comment>
<dbReference type="PANTHER" id="PTHR43167:SF1">
    <property type="entry name" value="PUTATIVE (AFU_ORTHOLOGUE AFUA_6G01830)-RELATED"/>
    <property type="match status" value="1"/>
</dbReference>
<sequence>MAIVLSVDEGTIPDPHQLCDDIVESLKLIKDAVPSTDSEHFLIKETVLMEWSANSATKAYLDTLKLCGNHKRRYDSWMTKEPGSNEFISALAAGMKAKLIVEVAYGVSPSTVALAAAARQTGGRLVCILPEPVPAESKKVIKDSGLKDIVDFKTGDPSKLLPNYEKIDFSLVDCKNDEYTGLLKLIDVNPRRSVVVANNLVGEKKGLRGHVRCLNDEVVVRSTKHPIGKGMEVTMIGKPNDIEKRDWGSRESSSPPKVRENAMKKTISSNWIVKVDEKSGEEHIYRVPHFI</sequence>
<dbReference type="EMBL" id="JAAWWB010000028">
    <property type="protein sequence ID" value="KAG6748218.1"/>
    <property type="molecule type" value="Genomic_DNA"/>
</dbReference>
<keyword evidence="4" id="KW-1185">Reference proteome</keyword>
<evidence type="ECO:0000256" key="1">
    <source>
        <dbReference type="SAM" id="MobiDB-lite"/>
    </source>
</evidence>
<dbReference type="InterPro" id="IPR009902">
    <property type="entry name" value="DUF1442"/>
</dbReference>
<organism evidence="3 4">
    <name type="scientific">Populus tomentosa</name>
    <name type="common">Chinese white poplar</name>
    <dbReference type="NCBI Taxonomy" id="118781"/>
    <lineage>
        <taxon>Eukaryota</taxon>
        <taxon>Viridiplantae</taxon>
        <taxon>Streptophyta</taxon>
        <taxon>Embryophyta</taxon>
        <taxon>Tracheophyta</taxon>
        <taxon>Spermatophyta</taxon>
        <taxon>Magnoliopsida</taxon>
        <taxon>eudicotyledons</taxon>
        <taxon>Gunneridae</taxon>
        <taxon>Pentapetalae</taxon>
        <taxon>rosids</taxon>
        <taxon>fabids</taxon>
        <taxon>Malpighiales</taxon>
        <taxon>Salicaceae</taxon>
        <taxon>Saliceae</taxon>
        <taxon>Populus</taxon>
    </lineage>
</organism>
<name>A0A8X7YH09_POPTO</name>
<dbReference type="PANTHER" id="PTHR43167">
    <property type="entry name" value="PUTATIVE (AFU_ORTHOLOGUE AFUA_6G01830)-RELATED"/>
    <property type="match status" value="1"/>
</dbReference>
<dbReference type="AlphaFoldDB" id="A0A8X7YH09"/>
<feature type="region of interest" description="Disordered" evidence="1">
    <location>
        <begin position="241"/>
        <end position="260"/>
    </location>
</feature>
<gene>
    <name evidence="3" type="ORF">POTOM_048127</name>
</gene>
<dbReference type="Pfam" id="PF06974">
    <property type="entry name" value="WS_DGAT_C"/>
    <property type="match status" value="1"/>
</dbReference>
<accession>A0A8X7YH09</accession>
<evidence type="ECO:0000313" key="4">
    <source>
        <dbReference type="Proteomes" id="UP000886885"/>
    </source>
</evidence>
<dbReference type="OrthoDB" id="774871at2759"/>
<reference evidence="3" key="1">
    <citation type="journal article" date="2020" name="bioRxiv">
        <title>Hybrid origin of Populus tomentosa Carr. identified through genome sequencing and phylogenomic analysis.</title>
        <authorList>
            <person name="An X."/>
            <person name="Gao K."/>
            <person name="Chen Z."/>
            <person name="Li J."/>
            <person name="Yang X."/>
            <person name="Yang X."/>
            <person name="Zhou J."/>
            <person name="Guo T."/>
            <person name="Zhao T."/>
            <person name="Huang S."/>
            <person name="Miao D."/>
            <person name="Khan W.U."/>
            <person name="Rao P."/>
            <person name="Ye M."/>
            <person name="Lei B."/>
            <person name="Liao W."/>
            <person name="Wang J."/>
            <person name="Ji L."/>
            <person name="Li Y."/>
            <person name="Guo B."/>
            <person name="Mustafa N.S."/>
            <person name="Li S."/>
            <person name="Yun Q."/>
            <person name="Keller S.R."/>
            <person name="Mao J."/>
            <person name="Zhang R."/>
            <person name="Strauss S.H."/>
        </authorList>
    </citation>
    <scope>NUCLEOTIDE SEQUENCE</scope>
    <source>
        <strain evidence="3">GM15</strain>
        <tissue evidence="3">Leaf</tissue>
    </source>
</reference>
<dbReference type="Proteomes" id="UP000886885">
    <property type="component" value="Chromosome 14D"/>
</dbReference>